<accession>A0ACB6F5P6</accession>
<organism evidence="1 2">
    <name type="scientific">Alternaria gaisen</name>
    <dbReference type="NCBI Taxonomy" id="167740"/>
    <lineage>
        <taxon>Eukaryota</taxon>
        <taxon>Fungi</taxon>
        <taxon>Dikarya</taxon>
        <taxon>Ascomycota</taxon>
        <taxon>Pezizomycotina</taxon>
        <taxon>Dothideomycetes</taxon>
        <taxon>Pleosporomycetidae</taxon>
        <taxon>Pleosporales</taxon>
        <taxon>Pleosporineae</taxon>
        <taxon>Pleosporaceae</taxon>
        <taxon>Alternaria</taxon>
        <taxon>Alternaria sect. Alternaria</taxon>
    </lineage>
</organism>
<evidence type="ECO:0000313" key="1">
    <source>
        <dbReference type="EMBL" id="KAB2099735.1"/>
    </source>
</evidence>
<proteinExistence type="predicted"/>
<name>A0ACB6F5P6_9PLEO</name>
<dbReference type="EMBL" id="PDWZ02000015">
    <property type="protein sequence ID" value="KAB2099735.1"/>
    <property type="molecule type" value="Genomic_DNA"/>
</dbReference>
<sequence length="324" mass="35647">MPPKARKRSAKAPAPLVDPWLADVLAASTEAKTATRKLNEMVEGDPGVEEQTEKAGAAQRTLIEAATDLVTLLAIKESKPPETSHEEEVALLTLYDLVHQYRNAKDDHGKSQCSKQMQETANRLVETGTKDMRFQVGKPWLPSAKDDEDGQKQRIREPIESFTNDDEPLQDAFIPYRKPKTDETVFADRTRISVDLRTGIAISEDKKKTGNDEEMADVEEYSKEHGHGDHEDAHGDVDVEAGSQESDSFVHPEGDTSSSTVGGGGQEQQGEALGALRQPLSEVGALCTVCDLSKPVSDFRLLWRGKGECYECEAQEDARLRSKG</sequence>
<reference evidence="1 2" key="1">
    <citation type="journal article" date="2019" name="bioRxiv">
        <title>Genomics, evolutionary history and diagnostics of the Alternaria alternata species group including apple and Asian pear pathotypes.</title>
        <authorList>
            <person name="Armitage A.D."/>
            <person name="Cockerton H.M."/>
            <person name="Sreenivasaprasad S."/>
            <person name="Woodhall J.W."/>
            <person name="Lane C.R."/>
            <person name="Harrison R.J."/>
            <person name="Clarkson J.P."/>
        </authorList>
    </citation>
    <scope>NUCLEOTIDE SEQUENCE [LARGE SCALE GENOMIC DNA]</scope>
    <source>
        <strain evidence="1 2">FERA 650</strain>
    </source>
</reference>
<protein>
    <submittedName>
        <fullName evidence="1">Uncharacterized protein</fullName>
    </submittedName>
</protein>
<evidence type="ECO:0000313" key="2">
    <source>
        <dbReference type="Proteomes" id="UP000293547"/>
    </source>
</evidence>
<comment type="caution">
    <text evidence="1">The sequence shown here is derived from an EMBL/GenBank/DDBJ whole genome shotgun (WGS) entry which is preliminary data.</text>
</comment>
<dbReference type="Proteomes" id="UP000293547">
    <property type="component" value="Unassembled WGS sequence"/>
</dbReference>
<gene>
    <name evidence="1" type="ORF">AG0111_0g11849</name>
</gene>
<keyword evidence="2" id="KW-1185">Reference proteome</keyword>